<proteinExistence type="predicted"/>
<reference evidence="2 3" key="1">
    <citation type="submission" date="2016-12" db="EMBL/GenBank/DDBJ databases">
        <title>The draft genome sequence of Actinophytocola xinjiangensis.</title>
        <authorList>
            <person name="Wang W."/>
            <person name="Yuan L."/>
        </authorList>
    </citation>
    <scope>NUCLEOTIDE SEQUENCE [LARGE SCALE GENOMIC DNA]</scope>
    <source>
        <strain evidence="2 3">CGMCC 4.4663</strain>
    </source>
</reference>
<organism evidence="2 3">
    <name type="scientific">Actinophytocola xinjiangensis</name>
    <dbReference type="NCBI Taxonomy" id="485602"/>
    <lineage>
        <taxon>Bacteria</taxon>
        <taxon>Bacillati</taxon>
        <taxon>Actinomycetota</taxon>
        <taxon>Actinomycetes</taxon>
        <taxon>Pseudonocardiales</taxon>
        <taxon>Pseudonocardiaceae</taxon>
    </lineage>
</organism>
<dbReference type="InterPro" id="IPR007278">
    <property type="entry name" value="DUF397"/>
</dbReference>
<dbReference type="Proteomes" id="UP000185696">
    <property type="component" value="Unassembled WGS sequence"/>
</dbReference>
<evidence type="ECO:0000313" key="3">
    <source>
        <dbReference type="Proteomes" id="UP000185696"/>
    </source>
</evidence>
<keyword evidence="3" id="KW-1185">Reference proteome</keyword>
<gene>
    <name evidence="2" type="ORF">BLA60_32590</name>
</gene>
<sequence>MNNEWRKSRRSQNDANCVELRSTLDQLRDSKNAAGPILRGNVRALTRAIRDGRFDR</sequence>
<feature type="domain" description="DUF397" evidence="1">
    <location>
        <begin position="4"/>
        <end position="39"/>
    </location>
</feature>
<evidence type="ECO:0000259" key="1">
    <source>
        <dbReference type="Pfam" id="PF04149"/>
    </source>
</evidence>
<dbReference type="OrthoDB" id="3696856at2"/>
<dbReference type="AlphaFoldDB" id="A0A7Z0WGU9"/>
<dbReference type="EMBL" id="MSIF01000022">
    <property type="protein sequence ID" value="OLF06404.1"/>
    <property type="molecule type" value="Genomic_DNA"/>
</dbReference>
<comment type="caution">
    <text evidence="2">The sequence shown here is derived from an EMBL/GenBank/DDBJ whole genome shotgun (WGS) entry which is preliminary data.</text>
</comment>
<dbReference type="Pfam" id="PF04149">
    <property type="entry name" value="DUF397"/>
    <property type="match status" value="1"/>
</dbReference>
<protein>
    <recommendedName>
        <fullName evidence="1">DUF397 domain-containing protein</fullName>
    </recommendedName>
</protein>
<accession>A0A7Z0WGU9</accession>
<name>A0A7Z0WGU9_9PSEU</name>
<evidence type="ECO:0000313" key="2">
    <source>
        <dbReference type="EMBL" id="OLF06404.1"/>
    </source>
</evidence>